<dbReference type="PANTHER" id="PTHR45992">
    <property type="entry name" value="EUKARYOTIC ELONGATION FACTOR 2 KINASE-RELATED"/>
    <property type="match status" value="1"/>
</dbReference>
<dbReference type="GO" id="GO:0031037">
    <property type="term" value="P:myosin II filament disassembly"/>
    <property type="evidence" value="ECO:0007669"/>
    <property type="project" value="TreeGrafter"/>
</dbReference>
<dbReference type="EMBL" id="JH159153">
    <property type="protein sequence ID" value="EGZ20343.1"/>
    <property type="molecule type" value="Genomic_DNA"/>
</dbReference>
<proteinExistence type="predicted"/>
<dbReference type="KEGG" id="psoj:PHYSODRAFT_328465"/>
<dbReference type="GeneID" id="20645793"/>
<dbReference type="SMR" id="G4Z6S7"/>
<evidence type="ECO:0000256" key="1">
    <source>
        <dbReference type="ARBA" id="ARBA00022527"/>
    </source>
</evidence>
<organism evidence="8 9">
    <name type="scientific">Phytophthora sojae (strain P6497)</name>
    <name type="common">Soybean stem and root rot agent</name>
    <name type="synonym">Phytophthora megasperma f. sp. glycines</name>
    <dbReference type="NCBI Taxonomy" id="1094619"/>
    <lineage>
        <taxon>Eukaryota</taxon>
        <taxon>Sar</taxon>
        <taxon>Stramenopiles</taxon>
        <taxon>Oomycota</taxon>
        <taxon>Peronosporomycetes</taxon>
        <taxon>Peronosporales</taxon>
        <taxon>Peronosporaceae</taxon>
        <taxon>Phytophthora</taxon>
    </lineage>
</organism>
<feature type="region of interest" description="Disordered" evidence="6">
    <location>
        <begin position="170"/>
        <end position="194"/>
    </location>
</feature>
<sequence>MEKCCLAKVYVDPAATSEACMNAKAQRHAVARKLASDFSAGFKDGSVGDGLIASWYEIEGLDASTTLFTVEPYVVKSTKSANEESEIGDKSQAFSHFTWQKTLGTLMAVDRDEVGSVFRDPLIHSIREGTFGPADFASAGMDALYSSHECNEICRAFGLAPLKGNDGKVKSKFVSTDSEPKSKQSPPPTVSRLPAPSPFVFRTCRLCGNSPRVVHTELTGCNEKGVFCEVCAAKADKPEPRHCNVCNAPMVVDAAQDHLATVCGDCEIVSRPAVPSGEQQTEASDTSGWTVVEDLSNQPA</sequence>
<gene>
    <name evidence="8" type="ORF">PHYSODRAFT_328465</name>
</gene>
<keyword evidence="5" id="KW-0067">ATP-binding</keyword>
<dbReference type="AlphaFoldDB" id="G4Z6S7"/>
<dbReference type="SMART" id="SM00811">
    <property type="entry name" value="Alpha_kinase"/>
    <property type="match status" value="1"/>
</dbReference>
<dbReference type="InterPro" id="IPR011009">
    <property type="entry name" value="Kinase-like_dom_sf"/>
</dbReference>
<dbReference type="InterPro" id="IPR051852">
    <property type="entry name" value="Alpha-type_PK"/>
</dbReference>
<evidence type="ECO:0000256" key="3">
    <source>
        <dbReference type="ARBA" id="ARBA00022741"/>
    </source>
</evidence>
<accession>G4Z6S7</accession>
<evidence type="ECO:0000256" key="4">
    <source>
        <dbReference type="ARBA" id="ARBA00022777"/>
    </source>
</evidence>
<name>G4Z6S7_PHYSP</name>
<keyword evidence="9" id="KW-1185">Reference proteome</keyword>
<dbReference type="Pfam" id="PF02816">
    <property type="entry name" value="Alpha_kinase"/>
    <property type="match status" value="1"/>
</dbReference>
<feature type="region of interest" description="Disordered" evidence="6">
    <location>
        <begin position="274"/>
        <end position="300"/>
    </location>
</feature>
<feature type="compositionally biased region" description="Polar residues" evidence="6">
    <location>
        <begin position="277"/>
        <end position="300"/>
    </location>
</feature>
<keyword evidence="2" id="KW-0808">Transferase</keyword>
<dbReference type="RefSeq" id="XP_009523060.1">
    <property type="nucleotide sequence ID" value="XM_009524765.1"/>
</dbReference>
<protein>
    <recommendedName>
        <fullName evidence="7">Alpha-type protein kinase domain-containing protein</fullName>
    </recommendedName>
</protein>
<dbReference type="CDD" id="cd04515">
    <property type="entry name" value="Alpha_kinase"/>
    <property type="match status" value="1"/>
</dbReference>
<feature type="domain" description="Alpha-type protein kinase" evidence="7">
    <location>
        <begin position="1"/>
        <end position="162"/>
    </location>
</feature>
<dbReference type="SUPFAM" id="SSF56112">
    <property type="entry name" value="Protein kinase-like (PK-like)"/>
    <property type="match status" value="1"/>
</dbReference>
<evidence type="ECO:0000256" key="2">
    <source>
        <dbReference type="ARBA" id="ARBA00022679"/>
    </source>
</evidence>
<dbReference type="Proteomes" id="UP000002640">
    <property type="component" value="Unassembled WGS sequence"/>
</dbReference>
<dbReference type="GO" id="GO:1903013">
    <property type="term" value="P:response to differentiation-inducing factor 1"/>
    <property type="evidence" value="ECO:0007669"/>
    <property type="project" value="TreeGrafter"/>
</dbReference>
<dbReference type="Gene3D" id="3.20.200.10">
    <property type="entry name" value="MHCK/EF2 kinase"/>
    <property type="match status" value="1"/>
</dbReference>
<dbReference type="PROSITE" id="PS51158">
    <property type="entry name" value="ALPHA_KINASE"/>
    <property type="match status" value="1"/>
</dbReference>
<evidence type="ECO:0000313" key="8">
    <source>
        <dbReference type="EMBL" id="EGZ20343.1"/>
    </source>
</evidence>
<dbReference type="PANTHER" id="PTHR45992:SF2">
    <property type="entry name" value="EUKARYOTIC ELONGATION FACTOR 2 KINASE"/>
    <property type="match status" value="1"/>
</dbReference>
<dbReference type="InterPro" id="IPR004166">
    <property type="entry name" value="a-kinase_dom"/>
</dbReference>
<dbReference type="GO" id="GO:0004674">
    <property type="term" value="F:protein serine/threonine kinase activity"/>
    <property type="evidence" value="ECO:0007669"/>
    <property type="project" value="UniProtKB-KW"/>
</dbReference>
<dbReference type="GO" id="GO:0005524">
    <property type="term" value="F:ATP binding"/>
    <property type="evidence" value="ECO:0007669"/>
    <property type="project" value="UniProtKB-KW"/>
</dbReference>
<keyword evidence="4" id="KW-0418">Kinase</keyword>
<evidence type="ECO:0000256" key="5">
    <source>
        <dbReference type="ARBA" id="ARBA00022840"/>
    </source>
</evidence>
<reference evidence="8 9" key="1">
    <citation type="journal article" date="2006" name="Science">
        <title>Phytophthora genome sequences uncover evolutionary origins and mechanisms of pathogenesis.</title>
        <authorList>
            <person name="Tyler B.M."/>
            <person name="Tripathy S."/>
            <person name="Zhang X."/>
            <person name="Dehal P."/>
            <person name="Jiang R.H."/>
            <person name="Aerts A."/>
            <person name="Arredondo F.D."/>
            <person name="Baxter L."/>
            <person name="Bensasson D."/>
            <person name="Beynon J.L."/>
            <person name="Chapman J."/>
            <person name="Damasceno C.M."/>
            <person name="Dorrance A.E."/>
            <person name="Dou D."/>
            <person name="Dickerman A.W."/>
            <person name="Dubchak I.L."/>
            <person name="Garbelotto M."/>
            <person name="Gijzen M."/>
            <person name="Gordon S.G."/>
            <person name="Govers F."/>
            <person name="Grunwald N.J."/>
            <person name="Huang W."/>
            <person name="Ivors K.L."/>
            <person name="Jones R.W."/>
            <person name="Kamoun S."/>
            <person name="Krampis K."/>
            <person name="Lamour K.H."/>
            <person name="Lee M.K."/>
            <person name="McDonald W.H."/>
            <person name="Medina M."/>
            <person name="Meijer H.J."/>
            <person name="Nordberg E.K."/>
            <person name="Maclean D.J."/>
            <person name="Ospina-Giraldo M.D."/>
            <person name="Morris P.F."/>
            <person name="Phuntumart V."/>
            <person name="Putnam N.H."/>
            <person name="Rash S."/>
            <person name="Rose J.K."/>
            <person name="Sakihama Y."/>
            <person name="Salamov A.A."/>
            <person name="Savidor A."/>
            <person name="Scheuring C.F."/>
            <person name="Smith B.M."/>
            <person name="Sobral B.W."/>
            <person name="Terry A."/>
            <person name="Torto-Alalibo T.A."/>
            <person name="Win J."/>
            <person name="Xu Z."/>
            <person name="Zhang H."/>
            <person name="Grigoriev I.V."/>
            <person name="Rokhsar D.S."/>
            <person name="Boore J.L."/>
        </authorList>
    </citation>
    <scope>NUCLEOTIDE SEQUENCE [LARGE SCALE GENOMIC DNA]</scope>
    <source>
        <strain evidence="8 9">P6497</strain>
    </source>
</reference>
<keyword evidence="1" id="KW-0723">Serine/threonine-protein kinase</keyword>
<evidence type="ECO:0000256" key="6">
    <source>
        <dbReference type="SAM" id="MobiDB-lite"/>
    </source>
</evidence>
<evidence type="ECO:0000313" key="9">
    <source>
        <dbReference type="Proteomes" id="UP000002640"/>
    </source>
</evidence>
<keyword evidence="3" id="KW-0547">Nucleotide-binding</keyword>
<evidence type="ECO:0000259" key="7">
    <source>
        <dbReference type="PROSITE" id="PS51158"/>
    </source>
</evidence>
<dbReference type="InParanoid" id="G4Z6S7"/>